<name>A0AA97I1P5_9SPHN</name>
<keyword evidence="2" id="KW-1185">Reference proteome</keyword>
<dbReference type="Proteomes" id="UP001302429">
    <property type="component" value="Chromosome"/>
</dbReference>
<dbReference type="AlphaFoldDB" id="A0AA97I1P5"/>
<evidence type="ECO:0000313" key="2">
    <source>
        <dbReference type="Proteomes" id="UP001302429"/>
    </source>
</evidence>
<dbReference type="RefSeq" id="WP_317083875.1">
    <property type="nucleotide sequence ID" value="NZ_CP136594.1"/>
</dbReference>
<dbReference type="KEGG" id="acoa:RB602_06065"/>
<organism evidence="1 2">
    <name type="scientific">Alterisphingorhabdus coralli</name>
    <dbReference type="NCBI Taxonomy" id="3071408"/>
    <lineage>
        <taxon>Bacteria</taxon>
        <taxon>Pseudomonadati</taxon>
        <taxon>Pseudomonadota</taxon>
        <taxon>Alphaproteobacteria</taxon>
        <taxon>Sphingomonadales</taxon>
        <taxon>Sphingomonadaceae</taxon>
        <taxon>Alterisphingorhabdus (ex Yan et al. 2024)</taxon>
    </lineage>
</organism>
<accession>A0AA97I1P5</accession>
<dbReference type="EMBL" id="CP136594">
    <property type="protein sequence ID" value="WOE76277.1"/>
    <property type="molecule type" value="Genomic_DNA"/>
</dbReference>
<proteinExistence type="predicted"/>
<evidence type="ECO:0000313" key="1">
    <source>
        <dbReference type="EMBL" id="WOE76277.1"/>
    </source>
</evidence>
<sequence>MKKANRMDISSRIKKEMSEGIVRAIFEDAGYRVIDSGIEKFIREISVLTINEYKSLNYPDPMNSLPDFIIMDRDQKRETSR</sequence>
<gene>
    <name evidence="1" type="ORF">RB602_06065</name>
</gene>
<protein>
    <submittedName>
        <fullName evidence="1">Uncharacterized protein</fullName>
    </submittedName>
</protein>
<reference evidence="1 2" key="1">
    <citation type="submission" date="2023-10" db="EMBL/GenBank/DDBJ databases">
        <title>Complete genome sequence of a Sphingomonadaceae bacterium.</title>
        <authorList>
            <person name="Yan C."/>
        </authorList>
    </citation>
    <scope>NUCLEOTIDE SEQUENCE [LARGE SCALE GENOMIC DNA]</scope>
    <source>
        <strain evidence="1 2">SCSIO 66989</strain>
    </source>
</reference>